<sequence length="153" mass="17739">MSYTKSPDHCFFQNKNYNLYHIAELNLLIVEARGLVQLAFAQEAWYKAIDKAVEFKALKWLIDGSAIELVDLKASEWLSKELFPVLGEKLDYPGQRITANVLPARFYAEMSSKDLMKKKLEHDTTASEGGIQRVFQNFKTFEEAYEWVVNHQE</sequence>
<protein>
    <recommendedName>
        <fullName evidence="3">STAS/SEC14 domain-containing protein</fullName>
    </recommendedName>
</protein>
<keyword evidence="2" id="KW-1185">Reference proteome</keyword>
<dbReference type="RefSeq" id="WP_002696695.1">
    <property type="nucleotide sequence ID" value="NZ_AAWS01000012.1"/>
</dbReference>
<dbReference type="EMBL" id="AAWS01000012">
    <property type="protein sequence ID" value="EAY29114.1"/>
    <property type="molecule type" value="Genomic_DNA"/>
</dbReference>
<name>A1ZK88_MICM2</name>
<evidence type="ECO:0008006" key="3">
    <source>
        <dbReference type="Google" id="ProtNLM"/>
    </source>
</evidence>
<proteinExistence type="predicted"/>
<evidence type="ECO:0000313" key="1">
    <source>
        <dbReference type="EMBL" id="EAY29114.1"/>
    </source>
</evidence>
<accession>A1ZK88</accession>
<reference evidence="1 2" key="1">
    <citation type="submission" date="2007-01" db="EMBL/GenBank/DDBJ databases">
        <authorList>
            <person name="Haygood M."/>
            <person name="Podell S."/>
            <person name="Anderson C."/>
            <person name="Hopkinson B."/>
            <person name="Roe K."/>
            <person name="Barbeau K."/>
            <person name="Gaasterland T."/>
            <person name="Ferriera S."/>
            <person name="Johnson J."/>
            <person name="Kravitz S."/>
            <person name="Beeson K."/>
            <person name="Sutton G."/>
            <person name="Rogers Y.-H."/>
            <person name="Friedman R."/>
            <person name="Frazier M."/>
            <person name="Venter J.C."/>
        </authorList>
    </citation>
    <scope>NUCLEOTIDE SEQUENCE [LARGE SCALE GENOMIC DNA]</scope>
    <source>
        <strain evidence="1 2">ATCC 23134</strain>
    </source>
</reference>
<dbReference type="AlphaFoldDB" id="A1ZK88"/>
<dbReference type="Proteomes" id="UP000004095">
    <property type="component" value="Unassembled WGS sequence"/>
</dbReference>
<evidence type="ECO:0000313" key="2">
    <source>
        <dbReference type="Proteomes" id="UP000004095"/>
    </source>
</evidence>
<gene>
    <name evidence="1" type="ORF">M23134_02305</name>
</gene>
<organism evidence="1 2">
    <name type="scientific">Microscilla marina ATCC 23134</name>
    <dbReference type="NCBI Taxonomy" id="313606"/>
    <lineage>
        <taxon>Bacteria</taxon>
        <taxon>Pseudomonadati</taxon>
        <taxon>Bacteroidota</taxon>
        <taxon>Cytophagia</taxon>
        <taxon>Cytophagales</taxon>
        <taxon>Microscillaceae</taxon>
        <taxon>Microscilla</taxon>
    </lineage>
</organism>
<comment type="caution">
    <text evidence="1">The sequence shown here is derived from an EMBL/GenBank/DDBJ whole genome shotgun (WGS) entry which is preliminary data.</text>
</comment>